<dbReference type="Proteomes" id="UP000515152">
    <property type="component" value="Chromosome 3"/>
</dbReference>
<organism evidence="11 12">
    <name type="scientific">Clupea harengus</name>
    <name type="common">Atlantic herring</name>
    <dbReference type="NCBI Taxonomy" id="7950"/>
    <lineage>
        <taxon>Eukaryota</taxon>
        <taxon>Metazoa</taxon>
        <taxon>Chordata</taxon>
        <taxon>Craniata</taxon>
        <taxon>Vertebrata</taxon>
        <taxon>Euteleostomi</taxon>
        <taxon>Actinopterygii</taxon>
        <taxon>Neopterygii</taxon>
        <taxon>Teleostei</taxon>
        <taxon>Clupei</taxon>
        <taxon>Clupeiformes</taxon>
        <taxon>Clupeoidei</taxon>
        <taxon>Clupeidae</taxon>
        <taxon>Clupea</taxon>
    </lineage>
</organism>
<comment type="function">
    <text evidence="9">Essential component of the mitotic checkpoint, which prevents cells from prematurely exiting mitosis. Required for the assembly of the dynein-dynactin and MAD1-MAD2 complexes onto kinetochores. Its function related to the spindle assembly machinery is proposed to depend on its association in the mitotic RZZ complex.</text>
</comment>
<keyword evidence="5 9" id="KW-0498">Mitosis</keyword>
<name>A0A6P8FBU4_CLUHA</name>
<evidence type="ECO:0000256" key="1">
    <source>
        <dbReference type="ARBA" id="ARBA00004629"/>
    </source>
</evidence>
<dbReference type="GO" id="GO:0051301">
    <property type="term" value="P:cell division"/>
    <property type="evidence" value="ECO:0007669"/>
    <property type="project" value="UniProtKB-UniRule"/>
</dbReference>
<keyword evidence="3 9" id="KW-0158">Chromosome</keyword>
<dbReference type="KEGG" id="char:105892506"/>
<proteinExistence type="inferred from homology"/>
<evidence type="ECO:0000256" key="10">
    <source>
        <dbReference type="SAM" id="MobiDB-lite"/>
    </source>
</evidence>
<evidence type="ECO:0000256" key="2">
    <source>
        <dbReference type="ARBA" id="ARBA00009062"/>
    </source>
</evidence>
<protein>
    <recommendedName>
        <fullName evidence="9">Protein zwilch</fullName>
    </recommendedName>
</protein>
<keyword evidence="11" id="KW-1185">Reference proteome</keyword>
<evidence type="ECO:0000256" key="8">
    <source>
        <dbReference type="ARBA" id="ARBA00023328"/>
    </source>
</evidence>
<keyword evidence="7 9" id="KW-0131">Cell cycle</keyword>
<dbReference type="PANTHER" id="PTHR15995:SF1">
    <property type="entry name" value="PROTEIN ZWILCH HOMOLOG"/>
    <property type="match status" value="1"/>
</dbReference>
<dbReference type="Gene3D" id="1.10.287.1880">
    <property type="match status" value="1"/>
</dbReference>
<dbReference type="Gene3D" id="6.20.270.10">
    <property type="match status" value="1"/>
</dbReference>
<evidence type="ECO:0000256" key="6">
    <source>
        <dbReference type="ARBA" id="ARBA00022838"/>
    </source>
</evidence>
<evidence type="ECO:0000256" key="5">
    <source>
        <dbReference type="ARBA" id="ARBA00022776"/>
    </source>
</evidence>
<evidence type="ECO:0000256" key="4">
    <source>
        <dbReference type="ARBA" id="ARBA00022618"/>
    </source>
</evidence>
<comment type="subcellular location">
    <subcellularLocation>
        <location evidence="1 9">Chromosome</location>
        <location evidence="1 9">Centromere</location>
        <location evidence="1 9">Kinetochore</location>
    </subcellularLocation>
</comment>
<dbReference type="RefSeq" id="XP_031420667.1">
    <property type="nucleotide sequence ID" value="XM_031564807.2"/>
</dbReference>
<evidence type="ECO:0000256" key="7">
    <source>
        <dbReference type="ARBA" id="ARBA00023306"/>
    </source>
</evidence>
<dbReference type="Gene3D" id="6.10.140.520">
    <property type="match status" value="1"/>
</dbReference>
<evidence type="ECO:0000313" key="11">
    <source>
        <dbReference type="Proteomes" id="UP000515152"/>
    </source>
</evidence>
<dbReference type="PANTHER" id="PTHR15995">
    <property type="entry name" value="PROTEIN ZWILCH HOMOLOG"/>
    <property type="match status" value="1"/>
</dbReference>
<keyword evidence="6 9" id="KW-0995">Kinetochore</keyword>
<dbReference type="GO" id="GO:0007094">
    <property type="term" value="P:mitotic spindle assembly checkpoint signaling"/>
    <property type="evidence" value="ECO:0007669"/>
    <property type="project" value="UniProtKB-UniRule"/>
</dbReference>
<dbReference type="GO" id="GO:1990423">
    <property type="term" value="C:RZZ complex"/>
    <property type="evidence" value="ECO:0007669"/>
    <property type="project" value="UniProtKB-UniRule"/>
</dbReference>
<dbReference type="InterPro" id="IPR018630">
    <property type="entry name" value="Zwilch"/>
</dbReference>
<dbReference type="CTD" id="55055"/>
<comment type="similarity">
    <text evidence="2 9">Belongs to the ZWILCH family.</text>
</comment>
<sequence>MGSKIISDANRFVDSLKRLCQENDADELIYEDNIQISLVKQKVPLHKLICGNLPVLVVGKKLYLENAQEREEDEEDSLPSEDLLNDEGSSEQQCVSAPQPLTLTAARQLLSWYTMSQNPNMPTVLCPPLLPLWVRCDMSDALGTTWLGAETVSAGNKVSGIKLYTICSKEATEDKSSFISLDALMELHQKRHHASAVETKGYAQYNLFGSIVVENTVIESQCSITAVFKWSNVEKVFQMPPQSSEAVLDIKLAIGDMKSPLYETYKELEFLETLAQGLRTGEAEWPDPTDPRSAMDLTKALVEELESIGKTGQGQAGKGAETQREAKPDTPAAADKGINIYSSVGLDRGDLDFTDQLWVKMRSSISSYQDIIDCLKMVISAVKHGQIKPWVHRNSSNSLGRVILQSYKQKMEAVCLTGLTPVHMLLEMGLDKMRKDYINYLIGRELTTLNNLSYYMCTDVDLQEQVTRVKKLHHLLEILVICSTFLSLPYECLFPFIQSCLKYYKTSPYDEEHVFQMQIRPVVISNFYQKEEPMSWGAEVFSGQGSREVRTSFHLSDQPLVDHVTFSSDLNKTTANGDKEETAFFSTTVTHSLINFI</sequence>
<evidence type="ECO:0000256" key="9">
    <source>
        <dbReference type="RuleBase" id="RU369076"/>
    </source>
</evidence>
<dbReference type="GeneID" id="105892506"/>
<dbReference type="Gene3D" id="1.20.58.730">
    <property type="match status" value="1"/>
</dbReference>
<evidence type="ECO:0000313" key="12">
    <source>
        <dbReference type="RefSeq" id="XP_031420667.1"/>
    </source>
</evidence>
<evidence type="ECO:0000256" key="3">
    <source>
        <dbReference type="ARBA" id="ARBA00022454"/>
    </source>
</evidence>
<feature type="compositionally biased region" description="Acidic residues" evidence="10">
    <location>
        <begin position="70"/>
        <end position="89"/>
    </location>
</feature>
<dbReference type="Gene3D" id="2.20.25.230">
    <property type="match status" value="1"/>
</dbReference>
<dbReference type="GO" id="GO:0034501">
    <property type="term" value="P:protein localization to kinetochore"/>
    <property type="evidence" value="ECO:0007669"/>
    <property type="project" value="UniProtKB-UniRule"/>
</dbReference>
<feature type="region of interest" description="Disordered" evidence="10">
    <location>
        <begin position="68"/>
        <end position="95"/>
    </location>
</feature>
<feature type="region of interest" description="Disordered" evidence="10">
    <location>
        <begin position="309"/>
        <end position="333"/>
    </location>
</feature>
<accession>A0A6P8FBU4</accession>
<gene>
    <name evidence="12" type="primary">zwilch</name>
</gene>
<keyword evidence="8 9" id="KW-0137">Centromere</keyword>
<keyword evidence="4 9" id="KW-0132">Cell division</keyword>
<comment type="subunit">
    <text evidence="9">Component of the RZZ complex.</text>
</comment>
<dbReference type="OrthoDB" id="5556307at2759"/>
<dbReference type="Pfam" id="PF09817">
    <property type="entry name" value="Zwilch"/>
    <property type="match status" value="1"/>
</dbReference>
<dbReference type="AlphaFoldDB" id="A0A6P8FBU4"/>
<reference evidence="12" key="1">
    <citation type="submission" date="2025-08" db="UniProtKB">
        <authorList>
            <consortium name="RefSeq"/>
        </authorList>
    </citation>
    <scope>IDENTIFICATION</scope>
</reference>